<evidence type="ECO:0000256" key="6">
    <source>
        <dbReference type="ARBA" id="ARBA00023029"/>
    </source>
</evidence>
<comment type="cofactor">
    <cofactor evidence="2">
        <name>Mg(2+)</name>
        <dbReference type="ChEBI" id="CHEBI:18420"/>
    </cofactor>
</comment>
<evidence type="ECO:0000256" key="1">
    <source>
        <dbReference type="ARBA" id="ARBA00000185"/>
    </source>
</evidence>
<evidence type="ECO:0000256" key="9">
    <source>
        <dbReference type="PROSITE-ProRule" id="PRU01384"/>
    </source>
</evidence>
<evidence type="ECO:0000256" key="4">
    <source>
        <dbReference type="ARBA" id="ARBA00022741"/>
    </source>
</evidence>
<dbReference type="GO" id="GO:0005634">
    <property type="term" value="C:nucleus"/>
    <property type="evidence" value="ECO:0007669"/>
    <property type="project" value="TreeGrafter"/>
</dbReference>
<comment type="catalytic activity">
    <reaction evidence="1 9">
        <text>ATP-dependent breakage, passage and rejoining of double-stranded DNA.</text>
        <dbReference type="EC" id="5.6.2.2"/>
    </reaction>
</comment>
<keyword evidence="6 9" id="KW-0799">Topoisomerase</keyword>
<dbReference type="PROSITE" id="PS52040">
    <property type="entry name" value="TOPO_IIA"/>
    <property type="match status" value="1"/>
</dbReference>
<dbReference type="OrthoDB" id="5874881at2759"/>
<dbReference type="SUPFAM" id="SSF56719">
    <property type="entry name" value="Type II DNA topoisomerase"/>
    <property type="match status" value="1"/>
</dbReference>
<accession>A0A9P1GMM0</accession>
<dbReference type="AlphaFoldDB" id="A0A9P1GMM0"/>
<feature type="domain" description="Topo IIA-type catalytic" evidence="10">
    <location>
        <begin position="115"/>
        <end position="338"/>
    </location>
</feature>
<dbReference type="GO" id="GO:0000712">
    <property type="term" value="P:resolution of meiotic recombination intermediates"/>
    <property type="evidence" value="ECO:0007669"/>
    <property type="project" value="TreeGrafter"/>
</dbReference>
<dbReference type="GO" id="GO:0000819">
    <property type="term" value="P:sister chromatid segregation"/>
    <property type="evidence" value="ECO:0007669"/>
    <property type="project" value="TreeGrafter"/>
</dbReference>
<evidence type="ECO:0000256" key="7">
    <source>
        <dbReference type="ARBA" id="ARBA00023125"/>
    </source>
</evidence>
<dbReference type="EMBL" id="CAMXCT010006647">
    <property type="protein sequence ID" value="CAI4017638.1"/>
    <property type="molecule type" value="Genomic_DNA"/>
</dbReference>
<sequence>MLITWAIITIINHWGCESPLPRCEKDNTEGVRPLGSQQDWINSYEDGTVVDHTKPITYTEFINKDGPRTSKLARSWFSLPSTMCNGWGSSSDPAPTVGFLWDTMALSKQYKERSVPSLVDGFKPSQRKVLFCAFKKRLRHDIKVGYISEQSAYHHGEVCPNMSGWRNDNGGRRCVAAMRLVSLENTIVNLAQNFVGSNNTNLLVPSGQFGTRLQGGKDHAAARYIYTRLNHVTRVLFQQDDDHVLSYLEEEGLSIEPQWYCPILPMVLVNGAEGIGVGWSTSIPNYNPRDIIRNIRKMLRGQSMEDMHPWYKACSIGGFCCVQAMESMSFRAFRNGQD</sequence>
<dbReference type="PANTHER" id="PTHR10169">
    <property type="entry name" value="DNA TOPOISOMERASE/GYRASE"/>
    <property type="match status" value="1"/>
</dbReference>
<dbReference type="Gene3D" id="3.90.199.10">
    <property type="entry name" value="Topoisomerase II, domain 5"/>
    <property type="match status" value="1"/>
</dbReference>
<evidence type="ECO:0000256" key="8">
    <source>
        <dbReference type="ARBA" id="ARBA00023235"/>
    </source>
</evidence>
<evidence type="ECO:0000256" key="3">
    <source>
        <dbReference type="ARBA" id="ARBA00012895"/>
    </source>
</evidence>
<dbReference type="GO" id="GO:0006265">
    <property type="term" value="P:DNA topological change"/>
    <property type="evidence" value="ECO:0007669"/>
    <property type="project" value="UniProtKB-UniRule"/>
</dbReference>
<evidence type="ECO:0000259" key="10">
    <source>
        <dbReference type="PROSITE" id="PS52040"/>
    </source>
</evidence>
<dbReference type="GO" id="GO:0003677">
    <property type="term" value="F:DNA binding"/>
    <property type="evidence" value="ECO:0007669"/>
    <property type="project" value="UniProtKB-UniRule"/>
</dbReference>
<evidence type="ECO:0000313" key="12">
    <source>
        <dbReference type="EMBL" id="CAL1171013.1"/>
    </source>
</evidence>
<dbReference type="EC" id="5.6.2.2" evidence="3"/>
<dbReference type="InterPro" id="IPR013760">
    <property type="entry name" value="Topo_IIA-like_dom_sf"/>
</dbReference>
<keyword evidence="4" id="KW-0547">Nucleotide-binding</keyword>
<dbReference type="SMART" id="SM00434">
    <property type="entry name" value="TOP4c"/>
    <property type="match status" value="1"/>
</dbReference>
<dbReference type="InterPro" id="IPR050634">
    <property type="entry name" value="DNA_Topoisomerase_II"/>
</dbReference>
<dbReference type="InterPro" id="IPR002205">
    <property type="entry name" value="Topo_IIA_dom_A"/>
</dbReference>
<dbReference type="EMBL" id="CAMXCT020006647">
    <property type="protein sequence ID" value="CAL1171013.1"/>
    <property type="molecule type" value="Genomic_DNA"/>
</dbReference>
<evidence type="ECO:0000256" key="5">
    <source>
        <dbReference type="ARBA" id="ARBA00022840"/>
    </source>
</evidence>
<dbReference type="Proteomes" id="UP001152797">
    <property type="component" value="Unassembled WGS sequence"/>
</dbReference>
<evidence type="ECO:0000313" key="11">
    <source>
        <dbReference type="EMBL" id="CAI4017638.1"/>
    </source>
</evidence>
<proteinExistence type="predicted"/>
<dbReference type="EMBL" id="CAMXCT030006647">
    <property type="protein sequence ID" value="CAL4804950.1"/>
    <property type="molecule type" value="Genomic_DNA"/>
</dbReference>
<keyword evidence="8 9" id="KW-0413">Isomerase</keyword>
<organism evidence="11">
    <name type="scientific">Cladocopium goreaui</name>
    <dbReference type="NCBI Taxonomy" id="2562237"/>
    <lineage>
        <taxon>Eukaryota</taxon>
        <taxon>Sar</taxon>
        <taxon>Alveolata</taxon>
        <taxon>Dinophyceae</taxon>
        <taxon>Suessiales</taxon>
        <taxon>Symbiodiniaceae</taxon>
        <taxon>Cladocopium</taxon>
    </lineage>
</organism>
<keyword evidence="7 9" id="KW-0238">DNA-binding</keyword>
<dbReference type="GO" id="GO:0005524">
    <property type="term" value="F:ATP binding"/>
    <property type="evidence" value="ECO:0007669"/>
    <property type="project" value="UniProtKB-KW"/>
</dbReference>
<protein>
    <recommendedName>
        <fullName evidence="3">DNA topoisomerase (ATP-hydrolyzing)</fullName>
        <ecNumber evidence="3">5.6.2.2</ecNumber>
    </recommendedName>
</protein>
<reference evidence="12" key="2">
    <citation type="submission" date="2024-04" db="EMBL/GenBank/DDBJ databases">
        <authorList>
            <person name="Chen Y."/>
            <person name="Shah S."/>
            <person name="Dougan E. K."/>
            <person name="Thang M."/>
            <person name="Chan C."/>
        </authorList>
    </citation>
    <scope>NUCLEOTIDE SEQUENCE [LARGE SCALE GENOMIC DNA]</scope>
</reference>
<reference evidence="11" key="1">
    <citation type="submission" date="2022-10" db="EMBL/GenBank/DDBJ databases">
        <authorList>
            <person name="Chen Y."/>
            <person name="Dougan E. K."/>
            <person name="Chan C."/>
            <person name="Rhodes N."/>
            <person name="Thang M."/>
        </authorList>
    </citation>
    <scope>NUCLEOTIDE SEQUENCE</scope>
</reference>
<dbReference type="GO" id="GO:0003918">
    <property type="term" value="F:DNA topoisomerase type II (double strand cut, ATP-hydrolyzing) activity"/>
    <property type="evidence" value="ECO:0007669"/>
    <property type="project" value="UniProtKB-EC"/>
</dbReference>
<keyword evidence="13" id="KW-1185">Reference proteome</keyword>
<evidence type="ECO:0000313" key="13">
    <source>
        <dbReference type="Proteomes" id="UP001152797"/>
    </source>
</evidence>
<dbReference type="InterPro" id="IPR001154">
    <property type="entry name" value="TopoII_euk"/>
</dbReference>
<name>A0A9P1GMM0_9DINO</name>
<evidence type="ECO:0000256" key="2">
    <source>
        <dbReference type="ARBA" id="ARBA00001946"/>
    </source>
</evidence>
<feature type="active site" description="O-(5'-phospho-DNA)-tyrosine intermediate" evidence="9">
    <location>
        <position position="224"/>
    </location>
</feature>
<dbReference type="PRINTS" id="PR01158">
    <property type="entry name" value="TOPISMRASEII"/>
</dbReference>
<dbReference type="Pfam" id="PF00521">
    <property type="entry name" value="DNA_topoisoIV"/>
    <property type="match status" value="2"/>
</dbReference>
<dbReference type="InterPro" id="IPR013758">
    <property type="entry name" value="Topo_IIA_A/C_ab"/>
</dbReference>
<keyword evidence="5" id="KW-0067">ATP-binding</keyword>
<comment type="caution">
    <text evidence="11">The sequence shown here is derived from an EMBL/GenBank/DDBJ whole genome shotgun (WGS) entry which is preliminary data.</text>
</comment>
<dbReference type="PANTHER" id="PTHR10169:SF38">
    <property type="entry name" value="DNA TOPOISOMERASE 2"/>
    <property type="match status" value="1"/>
</dbReference>
<gene>
    <name evidence="11" type="ORF">C1SCF055_LOCUS42265</name>
</gene>